<organism evidence="2 3">
    <name type="scientific">Colletotrichum zoysiae</name>
    <dbReference type="NCBI Taxonomy" id="1216348"/>
    <lineage>
        <taxon>Eukaryota</taxon>
        <taxon>Fungi</taxon>
        <taxon>Dikarya</taxon>
        <taxon>Ascomycota</taxon>
        <taxon>Pezizomycotina</taxon>
        <taxon>Sordariomycetes</taxon>
        <taxon>Hypocreomycetidae</taxon>
        <taxon>Glomerellales</taxon>
        <taxon>Glomerellaceae</taxon>
        <taxon>Colletotrichum</taxon>
        <taxon>Colletotrichum graminicola species complex</taxon>
    </lineage>
</organism>
<keyword evidence="3" id="KW-1185">Reference proteome</keyword>
<feature type="region of interest" description="Disordered" evidence="1">
    <location>
        <begin position="1"/>
        <end position="22"/>
    </location>
</feature>
<proteinExistence type="predicted"/>
<dbReference type="Proteomes" id="UP001232148">
    <property type="component" value="Unassembled WGS sequence"/>
</dbReference>
<feature type="compositionally biased region" description="Polar residues" evidence="1">
    <location>
        <begin position="1"/>
        <end position="14"/>
    </location>
</feature>
<dbReference type="AlphaFoldDB" id="A0AAD9HLD7"/>
<comment type="caution">
    <text evidence="2">The sequence shown here is derived from an EMBL/GenBank/DDBJ whole genome shotgun (WGS) entry which is preliminary data.</text>
</comment>
<evidence type="ECO:0000313" key="3">
    <source>
        <dbReference type="Proteomes" id="UP001232148"/>
    </source>
</evidence>
<name>A0AAD9HLD7_9PEZI</name>
<evidence type="ECO:0000313" key="2">
    <source>
        <dbReference type="EMBL" id="KAK2030157.1"/>
    </source>
</evidence>
<sequence length="76" mass="8395">MNAISTHPSPSPTVRASPPGSRSRILYRVPTYLSVHHLQSTPPVHACIAANHHPLLFNIPISSSSVRMDTYEYTTE</sequence>
<reference evidence="2" key="1">
    <citation type="submission" date="2021-06" db="EMBL/GenBank/DDBJ databases">
        <title>Comparative genomics, transcriptomics and evolutionary studies reveal genomic signatures of adaptation to plant cell wall in hemibiotrophic fungi.</title>
        <authorList>
            <consortium name="DOE Joint Genome Institute"/>
            <person name="Baroncelli R."/>
            <person name="Diaz J.F."/>
            <person name="Benocci T."/>
            <person name="Peng M."/>
            <person name="Battaglia E."/>
            <person name="Haridas S."/>
            <person name="Andreopoulos W."/>
            <person name="Labutti K."/>
            <person name="Pangilinan J."/>
            <person name="Floch G.L."/>
            <person name="Makela M.R."/>
            <person name="Henrissat B."/>
            <person name="Grigoriev I.V."/>
            <person name="Crouch J.A."/>
            <person name="De Vries R.P."/>
            <person name="Sukno S.A."/>
            <person name="Thon M.R."/>
        </authorList>
    </citation>
    <scope>NUCLEOTIDE SEQUENCE</scope>
    <source>
        <strain evidence="2">MAFF235873</strain>
    </source>
</reference>
<evidence type="ECO:0000256" key="1">
    <source>
        <dbReference type="SAM" id="MobiDB-lite"/>
    </source>
</evidence>
<gene>
    <name evidence="2" type="ORF">LX32DRAFT_336984</name>
</gene>
<protein>
    <submittedName>
        <fullName evidence="2">Uncharacterized protein</fullName>
    </submittedName>
</protein>
<accession>A0AAD9HLD7</accession>
<dbReference type="EMBL" id="MU842855">
    <property type="protein sequence ID" value="KAK2030157.1"/>
    <property type="molecule type" value="Genomic_DNA"/>
</dbReference>